<dbReference type="EMBL" id="JACEFO010000191">
    <property type="protein sequence ID" value="KAF8776492.1"/>
    <property type="molecule type" value="Genomic_DNA"/>
</dbReference>
<keyword evidence="4" id="KW-1185">Reference proteome</keyword>
<evidence type="ECO:0000256" key="1">
    <source>
        <dbReference type="SAM" id="Coils"/>
    </source>
</evidence>
<reference evidence="3" key="1">
    <citation type="submission" date="2020-07" db="EMBL/GenBank/DDBJ databases">
        <title>Genome sequence and genetic diversity analysis of an under-domesticated orphan crop, white fonio (Digitaria exilis).</title>
        <authorList>
            <person name="Bennetzen J.L."/>
            <person name="Chen S."/>
            <person name="Ma X."/>
            <person name="Wang X."/>
            <person name="Yssel A.E.J."/>
            <person name="Chaluvadi S.R."/>
            <person name="Johnson M."/>
            <person name="Gangashetty P."/>
            <person name="Hamidou F."/>
            <person name="Sanogo M.D."/>
            <person name="Zwaenepoel A."/>
            <person name="Wallace J."/>
            <person name="Van De Peer Y."/>
            <person name="Van Deynze A."/>
        </authorList>
    </citation>
    <scope>NUCLEOTIDE SEQUENCE</scope>
    <source>
        <tissue evidence="3">Leaves</tissue>
    </source>
</reference>
<comment type="caution">
    <text evidence="3">The sequence shown here is derived from an EMBL/GenBank/DDBJ whole genome shotgun (WGS) entry which is preliminary data.</text>
</comment>
<organism evidence="3 4">
    <name type="scientific">Digitaria exilis</name>
    <dbReference type="NCBI Taxonomy" id="1010633"/>
    <lineage>
        <taxon>Eukaryota</taxon>
        <taxon>Viridiplantae</taxon>
        <taxon>Streptophyta</taxon>
        <taxon>Embryophyta</taxon>
        <taxon>Tracheophyta</taxon>
        <taxon>Spermatophyta</taxon>
        <taxon>Magnoliopsida</taxon>
        <taxon>Liliopsida</taxon>
        <taxon>Poales</taxon>
        <taxon>Poaceae</taxon>
        <taxon>PACMAD clade</taxon>
        <taxon>Panicoideae</taxon>
        <taxon>Panicodae</taxon>
        <taxon>Paniceae</taxon>
        <taxon>Anthephorinae</taxon>
        <taxon>Digitaria</taxon>
    </lineage>
</organism>
<accession>A0A835FVD9</accession>
<dbReference type="Gramene" id="Dexi3A01G0031350.1">
    <property type="protein sequence ID" value="Dexi3A01G0031350.1:cds"/>
    <property type="gene ID" value="Dexi3A01G0031350"/>
</dbReference>
<feature type="region of interest" description="Disordered" evidence="2">
    <location>
        <begin position="62"/>
        <end position="82"/>
    </location>
</feature>
<evidence type="ECO:0000313" key="3">
    <source>
        <dbReference type="EMBL" id="KAF8776492.1"/>
    </source>
</evidence>
<feature type="coiled-coil region" evidence="1">
    <location>
        <begin position="5"/>
        <end position="39"/>
    </location>
</feature>
<name>A0A835FVD9_9POAL</name>
<protein>
    <submittedName>
        <fullName evidence="3">Uncharacterized protein</fullName>
    </submittedName>
</protein>
<keyword evidence="1" id="KW-0175">Coiled coil</keyword>
<dbReference type="Proteomes" id="UP000636709">
    <property type="component" value="Unassembled WGS sequence"/>
</dbReference>
<sequence length="82" mass="9080">MDEKVGSLELELKVALAKNHELEAQVMAKKREYDLVKIENDNLLSEVLNIEKKHVLSEPEVKEAQDGIGCDNGDDGGTFKGI</sequence>
<evidence type="ECO:0000313" key="4">
    <source>
        <dbReference type="Proteomes" id="UP000636709"/>
    </source>
</evidence>
<dbReference type="OrthoDB" id="689590at2759"/>
<evidence type="ECO:0000256" key="2">
    <source>
        <dbReference type="SAM" id="MobiDB-lite"/>
    </source>
</evidence>
<gene>
    <name evidence="3" type="ORF">HU200_003199</name>
</gene>
<proteinExistence type="predicted"/>
<dbReference type="AlphaFoldDB" id="A0A835FVD9"/>